<protein>
    <recommendedName>
        <fullName evidence="15">4-nitrophenyl phosphatase</fullName>
    </recommendedName>
</protein>
<name>A0A8X8ZBK1_SALSN</name>
<dbReference type="Proteomes" id="UP000298416">
    <property type="component" value="Unassembled WGS sequence"/>
</dbReference>
<evidence type="ECO:0000256" key="5">
    <source>
        <dbReference type="ARBA" id="ARBA00022490"/>
    </source>
</evidence>
<dbReference type="PROSITE" id="PS50866">
    <property type="entry name" value="GOLD"/>
    <property type="match status" value="1"/>
</dbReference>
<dbReference type="InterPro" id="IPR009038">
    <property type="entry name" value="GOLD_dom"/>
</dbReference>
<dbReference type="InterPro" id="IPR056794">
    <property type="entry name" value="PATL1-6_C_GOLD"/>
</dbReference>
<evidence type="ECO:0000256" key="2">
    <source>
        <dbReference type="ARBA" id="ARBA00004496"/>
    </source>
</evidence>
<reference evidence="13" key="1">
    <citation type="submission" date="2018-01" db="EMBL/GenBank/DDBJ databases">
        <authorList>
            <person name="Mao J.F."/>
        </authorList>
    </citation>
    <scope>NUCLEOTIDE SEQUENCE</scope>
    <source>
        <strain evidence="13">Huo1</strain>
        <tissue evidence="13">Leaf</tissue>
    </source>
</reference>
<dbReference type="Gene3D" id="3.40.525.10">
    <property type="entry name" value="CRAL-TRIO lipid binding domain"/>
    <property type="match status" value="1"/>
</dbReference>
<dbReference type="EMBL" id="PNBA02000015">
    <property type="protein sequence ID" value="KAG6398563.1"/>
    <property type="molecule type" value="Genomic_DNA"/>
</dbReference>
<evidence type="ECO:0000256" key="1">
    <source>
        <dbReference type="ARBA" id="ARBA00004370"/>
    </source>
</evidence>
<dbReference type="SUPFAM" id="SSF101576">
    <property type="entry name" value="Supernatant protein factor (SPF), C-terminal domain"/>
    <property type="match status" value="1"/>
</dbReference>
<reference evidence="13" key="2">
    <citation type="submission" date="2020-08" db="EMBL/GenBank/DDBJ databases">
        <title>Plant Genome Project.</title>
        <authorList>
            <person name="Zhang R.-G."/>
        </authorList>
    </citation>
    <scope>NUCLEOTIDE SEQUENCE</scope>
    <source>
        <strain evidence="13">Huo1</strain>
        <tissue evidence="13">Leaf</tissue>
    </source>
</reference>
<gene>
    <name evidence="13" type="ORF">SASPL_140029</name>
</gene>
<dbReference type="SUPFAM" id="SSF46938">
    <property type="entry name" value="CRAL/TRIO N-terminal domain"/>
    <property type="match status" value="1"/>
</dbReference>
<dbReference type="Gene3D" id="2.60.120.680">
    <property type="entry name" value="GOLD domain"/>
    <property type="match status" value="1"/>
</dbReference>
<accession>A0A8X8ZBK1</accession>
<keyword evidence="4" id="KW-0813">Transport</keyword>
<dbReference type="GO" id="GO:0008289">
    <property type="term" value="F:lipid binding"/>
    <property type="evidence" value="ECO:0007669"/>
    <property type="project" value="UniProtKB-KW"/>
</dbReference>
<evidence type="ECO:0000256" key="3">
    <source>
        <dbReference type="ARBA" id="ARBA00007155"/>
    </source>
</evidence>
<keyword evidence="7" id="KW-0446">Lipid-binding</keyword>
<dbReference type="GO" id="GO:0016020">
    <property type="term" value="C:membrane"/>
    <property type="evidence" value="ECO:0007669"/>
    <property type="project" value="UniProtKB-SubCell"/>
</dbReference>
<keyword evidence="14" id="KW-1185">Reference proteome</keyword>
<dbReference type="InterPro" id="IPR044834">
    <property type="entry name" value="PATL"/>
</dbReference>
<dbReference type="GO" id="GO:0051301">
    <property type="term" value="P:cell division"/>
    <property type="evidence" value="ECO:0007669"/>
    <property type="project" value="UniProtKB-KW"/>
</dbReference>
<dbReference type="CDD" id="cd00170">
    <property type="entry name" value="SEC14"/>
    <property type="match status" value="1"/>
</dbReference>
<dbReference type="Pfam" id="PF03765">
    <property type="entry name" value="CRAL_TRIO_N"/>
    <property type="match status" value="1"/>
</dbReference>
<evidence type="ECO:0000256" key="7">
    <source>
        <dbReference type="ARBA" id="ARBA00023121"/>
    </source>
</evidence>
<dbReference type="PANTHER" id="PTHR45932">
    <property type="entry name" value="PATELLIN-1"/>
    <property type="match status" value="1"/>
</dbReference>
<dbReference type="SUPFAM" id="SSF52087">
    <property type="entry name" value="CRAL/TRIO domain"/>
    <property type="match status" value="1"/>
</dbReference>
<dbReference type="InterPro" id="IPR011074">
    <property type="entry name" value="CRAL/TRIO_N_dom"/>
</dbReference>
<keyword evidence="8" id="KW-0472">Membrane</keyword>
<evidence type="ECO:0000259" key="11">
    <source>
        <dbReference type="PROSITE" id="PS50191"/>
    </source>
</evidence>
<dbReference type="OrthoDB" id="75724at2759"/>
<dbReference type="InterPro" id="IPR001251">
    <property type="entry name" value="CRAL-TRIO_dom"/>
</dbReference>
<evidence type="ECO:0000313" key="14">
    <source>
        <dbReference type="Proteomes" id="UP000298416"/>
    </source>
</evidence>
<evidence type="ECO:0000256" key="10">
    <source>
        <dbReference type="SAM" id="MobiDB-lite"/>
    </source>
</evidence>
<evidence type="ECO:0000256" key="4">
    <source>
        <dbReference type="ARBA" id="ARBA00022448"/>
    </source>
</evidence>
<comment type="subcellular location">
    <subcellularLocation>
        <location evidence="2">Cytoplasm</location>
    </subcellularLocation>
    <subcellularLocation>
        <location evidence="1">Membrane</location>
    </subcellularLocation>
</comment>
<dbReference type="Pfam" id="PF00650">
    <property type="entry name" value="CRAL_TRIO"/>
    <property type="match status" value="1"/>
</dbReference>
<evidence type="ECO:0000256" key="8">
    <source>
        <dbReference type="ARBA" id="ARBA00023136"/>
    </source>
</evidence>
<dbReference type="PROSITE" id="PS50191">
    <property type="entry name" value="CRAL_TRIO"/>
    <property type="match status" value="1"/>
</dbReference>
<dbReference type="PANTHER" id="PTHR45932:SF17">
    <property type="entry name" value="CELLULAR RETINALDEHYDE-BINDING_TRIPLE FUNCTION DOMAIN-CONTAINING PROTEIN"/>
    <property type="match status" value="1"/>
</dbReference>
<evidence type="ECO:0000313" key="13">
    <source>
        <dbReference type="EMBL" id="KAG6398563.1"/>
    </source>
</evidence>
<proteinExistence type="inferred from homology"/>
<dbReference type="InterPro" id="IPR036273">
    <property type="entry name" value="CRAL/TRIO_N_dom_sf"/>
</dbReference>
<dbReference type="GO" id="GO:0005737">
    <property type="term" value="C:cytoplasm"/>
    <property type="evidence" value="ECO:0007669"/>
    <property type="project" value="UniProtKB-SubCell"/>
</dbReference>
<dbReference type="InterPro" id="IPR036598">
    <property type="entry name" value="GOLD_dom_sf"/>
</dbReference>
<keyword evidence="6" id="KW-0132">Cell division</keyword>
<dbReference type="AlphaFoldDB" id="A0A8X8ZBK1"/>
<evidence type="ECO:0000256" key="9">
    <source>
        <dbReference type="ARBA" id="ARBA00023306"/>
    </source>
</evidence>
<feature type="compositionally biased region" description="Pro residues" evidence="10">
    <location>
        <begin position="28"/>
        <end position="39"/>
    </location>
</feature>
<dbReference type="Pfam" id="PF25099">
    <property type="entry name" value="GOLD_PATL1_C"/>
    <property type="match status" value="1"/>
</dbReference>
<comment type="similarity">
    <text evidence="3">Belongs to the patellin family.</text>
</comment>
<comment type="caution">
    <text evidence="13">The sequence shown here is derived from an EMBL/GenBank/DDBJ whole genome shotgun (WGS) entry which is preliminary data.</text>
</comment>
<dbReference type="SMART" id="SM01100">
    <property type="entry name" value="CRAL_TRIO_N"/>
    <property type="match status" value="1"/>
</dbReference>
<evidence type="ECO:0000256" key="6">
    <source>
        <dbReference type="ARBA" id="ARBA00022618"/>
    </source>
</evidence>
<feature type="domain" description="GOLD" evidence="12">
    <location>
        <begin position="323"/>
        <end position="425"/>
    </location>
</feature>
<sequence length="429" mass="48753">MAEAVVMEVPEAEETLPSPENTQDKAPLPTPPPAQPPSKLPETETKSLQELKNLLRHALLHHTLSISSTPPPPQTIAMTLLDDADGAKTLEAIEETVVTRPQEASIFGVKLLEDDERSDVVLLKFLRARDLKPKDAFAMLDNTLKWRKDFGIDNDEEESEEEFEKAVFMHGRSKDGHPVCYNVYGEFRDGDEEKRRRFLRWRVGFMEKSVRNLDFRHGGVSTIVQVNDLNNSPGFNRWELIQALHLFQDNYPEFVAKQIFINVPWWYLALSKMMSPFLTQRIKTKFVVAGPSKSAHTLFKYISAEEIPAQCGGLSKEGEFEAGDSVTEILVKPSSNHIVEIPVNKGCVVSWEARVVGWDVSYGAEFVPRDEDGYTIIIQKNRRIGGKEEEQVVCSRYNVCDDGKLLLTFNNLTSKNKMLLYRFKTKLSH</sequence>
<feature type="region of interest" description="Disordered" evidence="10">
    <location>
        <begin position="1"/>
        <end position="44"/>
    </location>
</feature>
<evidence type="ECO:0000259" key="12">
    <source>
        <dbReference type="PROSITE" id="PS50866"/>
    </source>
</evidence>
<keyword evidence="9" id="KW-0131">Cell cycle</keyword>
<evidence type="ECO:0008006" key="15">
    <source>
        <dbReference type="Google" id="ProtNLM"/>
    </source>
</evidence>
<keyword evidence="5" id="KW-0963">Cytoplasm</keyword>
<organism evidence="13">
    <name type="scientific">Salvia splendens</name>
    <name type="common">Scarlet sage</name>
    <dbReference type="NCBI Taxonomy" id="180675"/>
    <lineage>
        <taxon>Eukaryota</taxon>
        <taxon>Viridiplantae</taxon>
        <taxon>Streptophyta</taxon>
        <taxon>Embryophyta</taxon>
        <taxon>Tracheophyta</taxon>
        <taxon>Spermatophyta</taxon>
        <taxon>Magnoliopsida</taxon>
        <taxon>eudicotyledons</taxon>
        <taxon>Gunneridae</taxon>
        <taxon>Pentapetalae</taxon>
        <taxon>asterids</taxon>
        <taxon>lamiids</taxon>
        <taxon>Lamiales</taxon>
        <taxon>Lamiaceae</taxon>
        <taxon>Nepetoideae</taxon>
        <taxon>Mentheae</taxon>
        <taxon>Salviinae</taxon>
        <taxon>Salvia</taxon>
        <taxon>Salvia subgen. Calosphace</taxon>
        <taxon>core Calosphace</taxon>
    </lineage>
</organism>
<feature type="domain" description="CRAL-TRIO" evidence="11">
    <location>
        <begin position="156"/>
        <end position="319"/>
    </location>
</feature>
<dbReference type="InterPro" id="IPR036865">
    <property type="entry name" value="CRAL-TRIO_dom_sf"/>
</dbReference>
<dbReference type="SMART" id="SM00516">
    <property type="entry name" value="SEC14"/>
    <property type="match status" value="1"/>
</dbReference>